<evidence type="ECO:0000256" key="1">
    <source>
        <dbReference type="SAM" id="SignalP"/>
    </source>
</evidence>
<dbReference type="STRING" id="112234.SAMN05421768_107224"/>
<evidence type="ECO:0000313" key="5">
    <source>
        <dbReference type="Proteomes" id="UP000279541"/>
    </source>
</evidence>
<feature type="chain" id="PRO_5044563556" evidence="1">
    <location>
        <begin position="20"/>
        <end position="486"/>
    </location>
</feature>
<gene>
    <name evidence="2" type="ORF">EG359_19265</name>
    <name evidence="3" type="ORF">SAMN05421768_107224</name>
</gene>
<proteinExistence type="predicted"/>
<protein>
    <submittedName>
        <fullName evidence="3">Uncharacterized protein</fullName>
    </submittedName>
</protein>
<evidence type="ECO:0000313" key="4">
    <source>
        <dbReference type="Proteomes" id="UP000186106"/>
    </source>
</evidence>
<evidence type="ECO:0000313" key="2">
    <source>
        <dbReference type="EMBL" id="AZB01612.1"/>
    </source>
</evidence>
<dbReference type="Proteomes" id="UP000186106">
    <property type="component" value="Unassembled WGS sequence"/>
</dbReference>
<keyword evidence="1" id="KW-0732">Signal</keyword>
<dbReference type="EMBL" id="CP033926">
    <property type="protein sequence ID" value="AZB01612.1"/>
    <property type="molecule type" value="Genomic_DNA"/>
</dbReference>
<name>A0A1N7J2P9_9FLAO</name>
<feature type="signal peptide" evidence="1">
    <location>
        <begin position="1"/>
        <end position="19"/>
    </location>
</feature>
<reference evidence="3 4" key="1">
    <citation type="submission" date="2017-01" db="EMBL/GenBank/DDBJ databases">
        <authorList>
            <person name="Mah S.A."/>
            <person name="Swanson W.J."/>
            <person name="Moy G.W."/>
            <person name="Vacquier V.D."/>
        </authorList>
    </citation>
    <scope>NUCLEOTIDE SEQUENCE [LARGE SCALE GENOMIC DNA]</scope>
    <source>
        <strain evidence="3 4">DSM 16927</strain>
    </source>
</reference>
<organism evidence="3 4">
    <name type="scientific">Chryseobacterium joostei</name>
    <dbReference type="NCBI Taxonomy" id="112234"/>
    <lineage>
        <taxon>Bacteria</taxon>
        <taxon>Pseudomonadati</taxon>
        <taxon>Bacteroidota</taxon>
        <taxon>Flavobacteriia</taxon>
        <taxon>Flavobacteriales</taxon>
        <taxon>Weeksellaceae</taxon>
        <taxon>Chryseobacterium group</taxon>
        <taxon>Chryseobacterium</taxon>
    </lineage>
</organism>
<reference evidence="2 5" key="2">
    <citation type="submission" date="2018-11" db="EMBL/GenBank/DDBJ databases">
        <title>Proposal to divide the Flavobacteriaceae and reorganize its genera based on Amino Acid Identity values calculated from whole genome sequences.</title>
        <authorList>
            <person name="Nicholson A.C."/>
            <person name="Gulvik C.A."/>
            <person name="Whitney A.M."/>
            <person name="Humrighouse B.W."/>
            <person name="Bell M."/>
            <person name="Holmes B."/>
            <person name="Steigerwalt A.G."/>
            <person name="Villarma A."/>
            <person name="Sheth M."/>
            <person name="Batra D."/>
            <person name="Pryor J."/>
            <person name="Bernardet J.-F."/>
            <person name="Hugo C."/>
            <person name="Kampfer P."/>
            <person name="Newman J."/>
            <person name="McQuiston J.R."/>
        </authorList>
    </citation>
    <scope>NUCLEOTIDE SEQUENCE [LARGE SCALE GENOMIC DNA]</scope>
    <source>
        <strain evidence="2 5">DSM 16927</strain>
    </source>
</reference>
<dbReference type="RefSeq" id="WP_076356454.1">
    <property type="nucleotide sequence ID" value="NZ_CP033926.1"/>
</dbReference>
<dbReference type="OrthoDB" id="1264562at2"/>
<dbReference type="Proteomes" id="UP000279541">
    <property type="component" value="Chromosome"/>
</dbReference>
<keyword evidence="5" id="KW-1185">Reference proteome</keyword>
<dbReference type="KEGG" id="cjt:EG359_19265"/>
<accession>A0A1N7J2P9</accession>
<sequence>MKKNIIILATLLMSGIAFSQVGINTDIPKATLDVVGKATDTSSLDGIIAPRLTGDQLRAKTYTTDQTGTLVYVTTADTAPAGQTVNVTSIGYFYFDGAVWQNVSNGAAAPVNIYNANGSLTGSGSSRNLTLNGKELNFIGTNQRTSWRTDGVLYQENLQSSGGEGAIVITGGSSSNLYLQQFRNGPAQIQAAFNSTVLDIGTNGSTASAPLTISTSAGGGALATEKMRVTGEGNVGINTIAPTEKLDNNGITRLRNLPTDGTTNAIYTQSNGAASATQNQTFTATRTVVADANGVLGTVAGLPATPINIYNANGTLTTNRTVTTNSNSLSFTGNGNTVMISNSGTMASISANGTGRGNLTVTGGNSIVDVFADNNGVGQIIARGTGNRGLDIGSSYTTQPAHVRFLTSPGSNVPGTERMRITPTGNIGINTSLPQARLHVVKAASDLTPAIIEGCNEYADNAAATSAGLPVGGLYRTSTGVLMVRY</sequence>
<dbReference type="AlphaFoldDB" id="A0A1N7J2P9"/>
<evidence type="ECO:0000313" key="3">
    <source>
        <dbReference type="EMBL" id="SIS43620.1"/>
    </source>
</evidence>
<dbReference type="EMBL" id="FTNZ01000007">
    <property type="protein sequence ID" value="SIS43620.1"/>
    <property type="molecule type" value="Genomic_DNA"/>
</dbReference>